<dbReference type="OrthoDB" id="7875883at2"/>
<dbReference type="AlphaFoldDB" id="A0A2T6KDM9"/>
<feature type="signal peptide" evidence="2">
    <location>
        <begin position="1"/>
        <end position="35"/>
    </location>
</feature>
<proteinExistence type="predicted"/>
<comment type="caution">
    <text evidence="3">The sequence shown here is derived from an EMBL/GenBank/DDBJ whole genome shotgun (WGS) entry which is preliminary data.</text>
</comment>
<feature type="region of interest" description="Disordered" evidence="1">
    <location>
        <begin position="33"/>
        <end position="79"/>
    </location>
</feature>
<name>A0A2T6KDM9_9RHOB</name>
<accession>A0A2T6KDM9</accession>
<organism evidence="3 4">
    <name type="scientific">Yoonia sediminilitoris</name>
    <dbReference type="NCBI Taxonomy" id="1286148"/>
    <lineage>
        <taxon>Bacteria</taxon>
        <taxon>Pseudomonadati</taxon>
        <taxon>Pseudomonadota</taxon>
        <taxon>Alphaproteobacteria</taxon>
        <taxon>Rhodobacterales</taxon>
        <taxon>Paracoccaceae</taxon>
        <taxon>Yoonia</taxon>
    </lineage>
</organism>
<gene>
    <name evidence="3" type="ORF">C8N45_10872</name>
</gene>
<reference evidence="3 4" key="1">
    <citation type="submission" date="2018-04" db="EMBL/GenBank/DDBJ databases">
        <title>Genomic Encyclopedia of Archaeal and Bacterial Type Strains, Phase II (KMG-II): from individual species to whole genera.</title>
        <authorList>
            <person name="Goeker M."/>
        </authorList>
    </citation>
    <scope>NUCLEOTIDE SEQUENCE [LARGE SCALE GENOMIC DNA]</scope>
    <source>
        <strain evidence="3 4">DSM 29955</strain>
    </source>
</reference>
<keyword evidence="2" id="KW-0732">Signal</keyword>
<evidence type="ECO:0000313" key="3">
    <source>
        <dbReference type="EMBL" id="PUB13152.1"/>
    </source>
</evidence>
<evidence type="ECO:0000313" key="4">
    <source>
        <dbReference type="Proteomes" id="UP000244523"/>
    </source>
</evidence>
<dbReference type="Proteomes" id="UP000244523">
    <property type="component" value="Unassembled WGS sequence"/>
</dbReference>
<protein>
    <recommendedName>
        <fullName evidence="5">LTXXQ motif family protein</fullName>
    </recommendedName>
</protein>
<feature type="compositionally biased region" description="Gly residues" evidence="1">
    <location>
        <begin position="38"/>
        <end position="52"/>
    </location>
</feature>
<feature type="compositionally biased region" description="Low complexity" evidence="1">
    <location>
        <begin position="69"/>
        <end position="78"/>
    </location>
</feature>
<sequence length="205" mass="21550">MNFKASTILKITCVALTVSTAAATFVATSATPAYAERGGNGNGKARGNGNGRGNSEARQSRREAREASRGNNGNNGRGHIARELKGLNAAHANPNALANAAPGSMPGKLNEYKEAHQNLVETVAIQDVAYAEYQRLIGLSPEEIAEAYPDGGYEGAVTSAADEYLAARDDAVAAQDLANDRLSTLTDGRELSDDAFSELKRLLNL</sequence>
<feature type="compositionally biased region" description="Basic and acidic residues" evidence="1">
    <location>
        <begin position="58"/>
        <end position="68"/>
    </location>
</feature>
<dbReference type="RefSeq" id="WP_108387031.1">
    <property type="nucleotide sequence ID" value="NZ_QBUD01000008.1"/>
</dbReference>
<evidence type="ECO:0000256" key="1">
    <source>
        <dbReference type="SAM" id="MobiDB-lite"/>
    </source>
</evidence>
<evidence type="ECO:0008006" key="5">
    <source>
        <dbReference type="Google" id="ProtNLM"/>
    </source>
</evidence>
<keyword evidence="4" id="KW-1185">Reference proteome</keyword>
<evidence type="ECO:0000256" key="2">
    <source>
        <dbReference type="SAM" id="SignalP"/>
    </source>
</evidence>
<dbReference type="EMBL" id="QBUD01000008">
    <property type="protein sequence ID" value="PUB13152.1"/>
    <property type="molecule type" value="Genomic_DNA"/>
</dbReference>
<feature type="chain" id="PRO_5015475589" description="LTXXQ motif family protein" evidence="2">
    <location>
        <begin position="36"/>
        <end position="205"/>
    </location>
</feature>